<protein>
    <submittedName>
        <fullName evidence="3">Uncharacterized protein</fullName>
    </submittedName>
</protein>
<evidence type="ECO:0000256" key="1">
    <source>
        <dbReference type="SAM" id="MobiDB-lite"/>
    </source>
</evidence>
<comment type="caution">
    <text evidence="3">The sequence shown here is derived from an EMBL/GenBank/DDBJ whole genome shotgun (WGS) entry which is preliminary data.</text>
</comment>
<evidence type="ECO:0000313" key="4">
    <source>
        <dbReference type="Proteomes" id="UP000237222"/>
    </source>
</evidence>
<reference evidence="3" key="1">
    <citation type="submission" date="2018-01" db="EMBL/GenBank/DDBJ databases">
        <authorList>
            <person name="Yu X.-D."/>
        </authorList>
    </citation>
    <scope>NUCLEOTIDE SEQUENCE</scope>
    <source>
        <strain evidence="3">ZX-21</strain>
    </source>
</reference>
<proteinExistence type="predicted"/>
<accession>A0A2S4HG80</accession>
<dbReference type="AlphaFoldDB" id="A0A2S4HG80"/>
<feature type="region of interest" description="Disordered" evidence="1">
    <location>
        <begin position="63"/>
        <end position="82"/>
    </location>
</feature>
<feature type="chain" id="PRO_5015714635" evidence="2">
    <location>
        <begin position="25"/>
        <end position="82"/>
    </location>
</feature>
<feature type="signal peptide" evidence="2">
    <location>
        <begin position="1"/>
        <end position="24"/>
    </location>
</feature>
<name>A0A2S4HG80_9GAMM</name>
<dbReference type="EMBL" id="PQGG01000019">
    <property type="protein sequence ID" value="POP52977.1"/>
    <property type="molecule type" value="Genomic_DNA"/>
</dbReference>
<dbReference type="OrthoDB" id="9813126at2"/>
<keyword evidence="2" id="KW-0732">Signal</keyword>
<evidence type="ECO:0000256" key="2">
    <source>
        <dbReference type="SAM" id="SignalP"/>
    </source>
</evidence>
<sequence length="82" mass="8715">SKLYSIVFLLSAFFSLLGASAAQAASKVNALTAIVSDRSAPTLITDTQQSITEYLVGYYSQTRPHQHNRGLSPNAAEGAVLD</sequence>
<gene>
    <name evidence="3" type="ORF">C0068_07725</name>
</gene>
<organism evidence="3 4">
    <name type="scientific">Zhongshania marina</name>
    <dbReference type="NCBI Taxonomy" id="2304603"/>
    <lineage>
        <taxon>Bacteria</taxon>
        <taxon>Pseudomonadati</taxon>
        <taxon>Pseudomonadota</taxon>
        <taxon>Gammaproteobacteria</taxon>
        <taxon>Cellvibrionales</taxon>
        <taxon>Spongiibacteraceae</taxon>
        <taxon>Zhongshania</taxon>
    </lineage>
</organism>
<evidence type="ECO:0000313" key="3">
    <source>
        <dbReference type="EMBL" id="POP52977.1"/>
    </source>
</evidence>
<dbReference type="Proteomes" id="UP000237222">
    <property type="component" value="Unassembled WGS sequence"/>
</dbReference>
<feature type="non-terminal residue" evidence="3">
    <location>
        <position position="1"/>
    </location>
</feature>
<dbReference type="RefSeq" id="WP_158249937.1">
    <property type="nucleotide sequence ID" value="NZ_PQGG01000019.1"/>
</dbReference>